<sequence>MVRRRILGFAIGKMLRQDGWAEKYNPKNEFHVNQYDYSSCKEYLAALKEKWQEYEDPECEFEDYVNVSNYSNYDDYAYDVDVYRTRLEWRDEWDCDCEFEVNPCDFEYEEYYIKALKRAWKKELDPYDEFEYIDLELMDNVNEYKDRIDECKEWKDEHDSNDEYNVDPSQFDDVEEYLDALRKLWKRKYDYFNEFSSIDPNHYSNEFDYSNAIENKKNWMNKYDKNNAYKLDPSDYEYEEDYLDALRFCWQAKYDPSFKTNVDVSDYDHEEDYRNALILDWQETYDSKHQFNGFIFNKFTTIDDYLVELDDRMNWTTQCDPEGMYSKIDASNYDNLIQYKHQINLRKAWKNKYDPNNEHTNINPCDYNCVEEYYEALKRCQ</sequence>
<reference evidence="1 2" key="1">
    <citation type="submission" date="2018-08" db="EMBL/GenBank/DDBJ databases">
        <title>A genome reference for cultivated species of the human gut microbiota.</title>
        <authorList>
            <person name="Zou Y."/>
            <person name="Xue W."/>
            <person name="Luo G."/>
        </authorList>
    </citation>
    <scope>NUCLEOTIDE SEQUENCE [LARGE SCALE GENOMIC DNA]</scope>
    <source>
        <strain evidence="1 2">AF22-10AC</strain>
    </source>
</reference>
<comment type="caution">
    <text evidence="1">The sequence shown here is derived from an EMBL/GenBank/DDBJ whole genome shotgun (WGS) entry which is preliminary data.</text>
</comment>
<dbReference type="EMBL" id="QRVM01000010">
    <property type="protein sequence ID" value="RGS47728.1"/>
    <property type="molecule type" value="Genomic_DNA"/>
</dbReference>
<protein>
    <submittedName>
        <fullName evidence="1">Uncharacterized protein</fullName>
    </submittedName>
</protein>
<evidence type="ECO:0000313" key="2">
    <source>
        <dbReference type="Proteomes" id="UP000285274"/>
    </source>
</evidence>
<proteinExistence type="predicted"/>
<evidence type="ECO:0000313" key="1">
    <source>
        <dbReference type="EMBL" id="RGS47728.1"/>
    </source>
</evidence>
<gene>
    <name evidence="1" type="ORF">DWX92_03630</name>
</gene>
<dbReference type="AlphaFoldDB" id="A0A412J630"/>
<accession>A0A412J630</accession>
<dbReference type="RefSeq" id="WP_118319605.1">
    <property type="nucleotide sequence ID" value="NZ_QRVM01000010.1"/>
</dbReference>
<organism evidence="1 2">
    <name type="scientific">Holdemanella biformis</name>
    <dbReference type="NCBI Taxonomy" id="1735"/>
    <lineage>
        <taxon>Bacteria</taxon>
        <taxon>Bacillati</taxon>
        <taxon>Bacillota</taxon>
        <taxon>Erysipelotrichia</taxon>
        <taxon>Erysipelotrichales</taxon>
        <taxon>Erysipelotrichaceae</taxon>
        <taxon>Holdemanella</taxon>
    </lineage>
</organism>
<dbReference type="Proteomes" id="UP000285274">
    <property type="component" value="Unassembled WGS sequence"/>
</dbReference>
<name>A0A412J630_9FIRM</name>